<dbReference type="Pfam" id="PF00583">
    <property type="entry name" value="Acetyltransf_1"/>
    <property type="match status" value="1"/>
</dbReference>
<evidence type="ECO:0000313" key="3">
    <source>
        <dbReference type="Proteomes" id="UP000273278"/>
    </source>
</evidence>
<accession>A0A3G3IHZ3</accession>
<dbReference type="Proteomes" id="UP000273278">
    <property type="component" value="Chromosome"/>
</dbReference>
<dbReference type="PANTHER" id="PTHR43072">
    <property type="entry name" value="N-ACETYLTRANSFERASE"/>
    <property type="match status" value="1"/>
</dbReference>
<organism evidence="2 3">
    <name type="scientific">Methanomethylophilus alvi</name>
    <dbReference type="NCBI Taxonomy" id="1291540"/>
    <lineage>
        <taxon>Archaea</taxon>
        <taxon>Methanobacteriati</taxon>
        <taxon>Thermoplasmatota</taxon>
        <taxon>Thermoplasmata</taxon>
        <taxon>Methanomassiliicoccales</taxon>
        <taxon>Methanomethylophilaceae</taxon>
        <taxon>Methanomethylophilus</taxon>
    </lineage>
</organism>
<dbReference type="OMA" id="NLVWIEN"/>
<dbReference type="InterPro" id="IPR000182">
    <property type="entry name" value="GNAT_dom"/>
</dbReference>
<dbReference type="Gene3D" id="3.40.630.30">
    <property type="match status" value="1"/>
</dbReference>
<name>A0A3G3IHZ3_9ARCH</name>
<dbReference type="GO" id="GO:0016747">
    <property type="term" value="F:acyltransferase activity, transferring groups other than amino-acyl groups"/>
    <property type="evidence" value="ECO:0007669"/>
    <property type="project" value="InterPro"/>
</dbReference>
<sequence length="160" mass="18565">MKLKDLRKVRELEISCIKEYFQETIENKWDDLPQEWKDNLGASSPKHFRPYLDSGLSFVAEEDGEIYGFIFAQMLHHVADCDNLVWIENMAVDPLVRRNEIGYRLLRETLRAGQAQGADVAHSMISPDNAPSIMLHKKIGFFMDRRMVALMDLKDPKLKL</sequence>
<evidence type="ECO:0000259" key="1">
    <source>
        <dbReference type="PROSITE" id="PS51186"/>
    </source>
</evidence>
<protein>
    <submittedName>
        <fullName evidence="2">Sortase</fullName>
    </submittedName>
</protein>
<feature type="domain" description="N-acetyltransferase" evidence="1">
    <location>
        <begin position="4"/>
        <end position="156"/>
    </location>
</feature>
<dbReference type="InterPro" id="IPR016181">
    <property type="entry name" value="Acyl_CoA_acyltransferase"/>
</dbReference>
<gene>
    <name evidence="2" type="ORF">BKD89_06730</name>
</gene>
<dbReference type="SUPFAM" id="SSF55729">
    <property type="entry name" value="Acyl-CoA N-acyltransferases (Nat)"/>
    <property type="match status" value="1"/>
</dbReference>
<dbReference type="PROSITE" id="PS51186">
    <property type="entry name" value="GNAT"/>
    <property type="match status" value="1"/>
</dbReference>
<evidence type="ECO:0000313" key="2">
    <source>
        <dbReference type="EMBL" id="AYQ55487.1"/>
    </source>
</evidence>
<reference evidence="2 3" key="1">
    <citation type="submission" date="2016-10" db="EMBL/GenBank/DDBJ databases">
        <title>Complete genome of the TMA-utilizing, human hosted archaeon Methanomethylophilus alvus Gen. nov, sp. nov., strain Mx-05, derived from a pure culture.</title>
        <authorList>
            <person name="Brugere J.-F."/>
            <person name="Ben Hania W."/>
            <person name="Chaudhary P.P."/>
            <person name="Gaci N."/>
            <person name="Borrel G."/>
            <person name="Cao Van Tuat L."/>
            <person name="Fardeau M.-L."/>
            <person name="Harris H.M.B."/>
            <person name="O'Toole P.W."/>
            <person name="Ollivier B."/>
        </authorList>
    </citation>
    <scope>NUCLEOTIDE SEQUENCE [LARGE SCALE GENOMIC DNA]</scope>
    <source>
        <strain evidence="2 3">Mx-05</strain>
    </source>
</reference>
<proteinExistence type="predicted"/>
<dbReference type="AlphaFoldDB" id="A0A3G3IHZ3"/>
<dbReference type="PANTHER" id="PTHR43072:SF60">
    <property type="entry name" value="L-2,4-DIAMINOBUTYRIC ACID ACETYLTRANSFERASE"/>
    <property type="match status" value="1"/>
</dbReference>
<dbReference type="CDD" id="cd04301">
    <property type="entry name" value="NAT_SF"/>
    <property type="match status" value="1"/>
</dbReference>
<dbReference type="EMBL" id="CP017686">
    <property type="protein sequence ID" value="AYQ55487.1"/>
    <property type="molecule type" value="Genomic_DNA"/>
</dbReference>